<evidence type="ECO:0000313" key="4">
    <source>
        <dbReference type="EMBL" id="TCC37988.1"/>
    </source>
</evidence>
<comment type="caution">
    <text evidence="4">The sequence shown here is derived from an EMBL/GenBank/DDBJ whole genome shotgun (WGS) entry which is preliminary data.</text>
</comment>
<feature type="domain" description="Gfo/Idh/MocA-like oxidoreductase N-terminal" evidence="2">
    <location>
        <begin position="1"/>
        <end position="113"/>
    </location>
</feature>
<dbReference type="InterPro" id="IPR055170">
    <property type="entry name" value="GFO_IDH_MocA-like_dom"/>
</dbReference>
<dbReference type="GO" id="GO:0000166">
    <property type="term" value="F:nucleotide binding"/>
    <property type="evidence" value="ECO:0007669"/>
    <property type="project" value="InterPro"/>
</dbReference>
<proteinExistence type="predicted"/>
<dbReference type="Pfam" id="PF22725">
    <property type="entry name" value="GFO_IDH_MocA_C3"/>
    <property type="match status" value="1"/>
</dbReference>
<dbReference type="InterPro" id="IPR036291">
    <property type="entry name" value="NAD(P)-bd_dom_sf"/>
</dbReference>
<protein>
    <submittedName>
        <fullName evidence="4">Gfo/Idh/MocA family oxidoreductase</fullName>
    </submittedName>
</protein>
<reference evidence="4 5" key="1">
    <citation type="submission" date="2019-02" db="EMBL/GenBank/DDBJ databases">
        <title>Kribbella capetownensis sp. nov. and Kribbella speibonae sp. nov., isolated from soil.</title>
        <authorList>
            <person name="Curtis S.M."/>
            <person name="Norton I."/>
            <person name="Everest G.J."/>
            <person name="Meyers P.R."/>
        </authorList>
    </citation>
    <scope>NUCLEOTIDE SEQUENCE [LARGE SCALE GENOMIC DNA]</scope>
    <source>
        <strain evidence="4 5">YM55</strain>
    </source>
</reference>
<evidence type="ECO:0000259" key="2">
    <source>
        <dbReference type="Pfam" id="PF01408"/>
    </source>
</evidence>
<dbReference type="Proteomes" id="UP000294225">
    <property type="component" value="Unassembled WGS sequence"/>
</dbReference>
<dbReference type="PANTHER" id="PTHR43818">
    <property type="entry name" value="BCDNA.GH03377"/>
    <property type="match status" value="1"/>
</dbReference>
<dbReference type="AlphaFoldDB" id="A0A4R0J1V2"/>
<evidence type="ECO:0000259" key="3">
    <source>
        <dbReference type="Pfam" id="PF22725"/>
    </source>
</evidence>
<evidence type="ECO:0000313" key="5">
    <source>
        <dbReference type="Proteomes" id="UP000294225"/>
    </source>
</evidence>
<dbReference type="InterPro" id="IPR000683">
    <property type="entry name" value="Gfo/Idh/MocA-like_OxRdtase_N"/>
</dbReference>
<dbReference type="EMBL" id="SJKC01000002">
    <property type="protein sequence ID" value="TCC37988.1"/>
    <property type="molecule type" value="Genomic_DNA"/>
</dbReference>
<dbReference type="GO" id="GO:0016491">
    <property type="term" value="F:oxidoreductase activity"/>
    <property type="evidence" value="ECO:0007669"/>
    <property type="project" value="UniProtKB-KW"/>
</dbReference>
<sequence>MRVGIIGASPDRGWAMRAHIPALRALDDFELVAVGTSRPESARQAGEVFGVPLAFADASELVRHPEVELVVVTVKVSAHAELVRQAAAAGKQVYCEWPLALSADEAIELERIAGGVSAFVGLQARYSPGMAFARDEIRAGAIGRITSVRLSSTRSKGSTEAVPGWTAYTYDQAAGAGLVQVLGGHALDLVEYMAGPIGRLTGHATIQHPRHVVAETGEPIDVTAPDTFDLIGELGSGAAVSAHLHDGEAGVPASRLEISGTEGSLVVDSIPAADPSATQLQISEYAVRRDGEPLRIPDRYRTTADLLPEPASVARLYQQIATGNAPTFGAGVRIHRLLQAALTE</sequence>
<dbReference type="Gene3D" id="3.30.360.10">
    <property type="entry name" value="Dihydrodipicolinate Reductase, domain 2"/>
    <property type="match status" value="1"/>
</dbReference>
<name>A0A4R0J1V2_9ACTN</name>
<dbReference type="Pfam" id="PF01408">
    <property type="entry name" value="GFO_IDH_MocA"/>
    <property type="match status" value="1"/>
</dbReference>
<dbReference type="SUPFAM" id="SSF51735">
    <property type="entry name" value="NAD(P)-binding Rossmann-fold domains"/>
    <property type="match status" value="1"/>
</dbReference>
<dbReference type="SUPFAM" id="SSF55347">
    <property type="entry name" value="Glyceraldehyde-3-phosphate dehydrogenase-like, C-terminal domain"/>
    <property type="match status" value="1"/>
</dbReference>
<organism evidence="4 5">
    <name type="scientific">Kribbella speibonae</name>
    <dbReference type="NCBI Taxonomy" id="1572660"/>
    <lineage>
        <taxon>Bacteria</taxon>
        <taxon>Bacillati</taxon>
        <taxon>Actinomycetota</taxon>
        <taxon>Actinomycetes</taxon>
        <taxon>Propionibacteriales</taxon>
        <taxon>Kribbellaceae</taxon>
        <taxon>Kribbella</taxon>
    </lineage>
</organism>
<dbReference type="RefSeq" id="WP_131496805.1">
    <property type="nucleotide sequence ID" value="NZ_SJKC01000002.1"/>
</dbReference>
<dbReference type="PANTHER" id="PTHR43818:SF11">
    <property type="entry name" value="BCDNA.GH03377"/>
    <property type="match status" value="1"/>
</dbReference>
<dbReference type="Gene3D" id="3.40.50.720">
    <property type="entry name" value="NAD(P)-binding Rossmann-like Domain"/>
    <property type="match status" value="1"/>
</dbReference>
<feature type="domain" description="GFO/IDH/MocA-like oxidoreductase" evidence="3">
    <location>
        <begin position="133"/>
        <end position="266"/>
    </location>
</feature>
<accession>A0A4R0J1V2</accession>
<keyword evidence="1" id="KW-0560">Oxidoreductase</keyword>
<evidence type="ECO:0000256" key="1">
    <source>
        <dbReference type="ARBA" id="ARBA00023002"/>
    </source>
</evidence>
<dbReference type="InterPro" id="IPR050463">
    <property type="entry name" value="Gfo/Idh/MocA_oxidrdct_glycsds"/>
</dbReference>
<gene>
    <name evidence="4" type="ORF">E0H92_16115</name>
</gene>